<accession>A0A4U8UFY5</accession>
<keyword evidence="3" id="KW-1185">Reference proteome</keyword>
<dbReference type="InterPro" id="IPR050194">
    <property type="entry name" value="Glycosyltransferase_grp1"/>
</dbReference>
<dbReference type="InterPro" id="IPR028098">
    <property type="entry name" value="Glyco_trans_4-like_N"/>
</dbReference>
<dbReference type="Gene3D" id="3.40.50.2000">
    <property type="entry name" value="Glycogen Phosphorylase B"/>
    <property type="match status" value="2"/>
</dbReference>
<dbReference type="AlphaFoldDB" id="A0A4U8UFY5"/>
<dbReference type="Pfam" id="PF13692">
    <property type="entry name" value="Glyco_trans_1_4"/>
    <property type="match status" value="1"/>
</dbReference>
<dbReference type="RefSeq" id="WP_052087243.1">
    <property type="nucleotide sequence ID" value="NZ_JRPC02000002.1"/>
</dbReference>
<protein>
    <submittedName>
        <fullName evidence="2">Glycosyltransferase family 1 protein</fullName>
    </submittedName>
</protein>
<feature type="domain" description="Glycosyltransferase subfamily 4-like N-terminal" evidence="1">
    <location>
        <begin position="14"/>
        <end position="161"/>
    </location>
</feature>
<name>A0A4U8UFY5_9HELI</name>
<dbReference type="Pfam" id="PF13439">
    <property type="entry name" value="Glyco_transf_4"/>
    <property type="match status" value="1"/>
</dbReference>
<evidence type="ECO:0000313" key="2">
    <source>
        <dbReference type="EMBL" id="TLE17024.1"/>
    </source>
</evidence>
<dbReference type="EMBL" id="JRPC02000002">
    <property type="protein sequence ID" value="TLE17024.1"/>
    <property type="molecule type" value="Genomic_DNA"/>
</dbReference>
<organism evidence="2 3">
    <name type="scientific">Helicobacter apodemus</name>
    <dbReference type="NCBI Taxonomy" id="135569"/>
    <lineage>
        <taxon>Bacteria</taxon>
        <taxon>Pseudomonadati</taxon>
        <taxon>Campylobacterota</taxon>
        <taxon>Epsilonproteobacteria</taxon>
        <taxon>Campylobacterales</taxon>
        <taxon>Helicobacteraceae</taxon>
        <taxon>Helicobacter</taxon>
    </lineage>
</organism>
<gene>
    <name evidence="2" type="ORF">LS72_001170</name>
</gene>
<sequence>MEIKVLHTEWSNGYGGQEIRILLEMQVMRNLGVECALACRENAEILNKSQNLGFETFTLPFRRKTDILSIWQLKRLLKHYDILNTHSGIDTWCGGLASIGSGKKFIRTRHLSTPIHPSRLNFINNLADFIITTGESVREAMIRDNHIKPEKIASIPTGIDVRIFQKSLYDKEMLKESYKIPKNKIIIGNLGVMRYAKRQDIFIQVAREIHKKYPHTYFIIGGSGDSFPYLEGLIKGGEGEENAEAYIKLLGYIEKPAEFLAMLDIFMLTSEKEGVPQSLMQALLMEIPSIASDVGSIKDLYHNKNFLLIPKPTLETFSQALKELLDNPHCIKINPYFILQKFSSEVMGKQILAVYEKVLNENFTH</sequence>
<dbReference type="GO" id="GO:0016757">
    <property type="term" value="F:glycosyltransferase activity"/>
    <property type="evidence" value="ECO:0007669"/>
    <property type="project" value="UniProtKB-ARBA"/>
</dbReference>
<dbReference type="PANTHER" id="PTHR45947">
    <property type="entry name" value="SULFOQUINOVOSYL TRANSFERASE SQD2"/>
    <property type="match status" value="1"/>
</dbReference>
<dbReference type="SUPFAM" id="SSF53756">
    <property type="entry name" value="UDP-Glycosyltransferase/glycogen phosphorylase"/>
    <property type="match status" value="1"/>
</dbReference>
<comment type="caution">
    <text evidence="2">The sequence shown here is derived from an EMBL/GenBank/DDBJ whole genome shotgun (WGS) entry which is preliminary data.</text>
</comment>
<evidence type="ECO:0000259" key="1">
    <source>
        <dbReference type="Pfam" id="PF13439"/>
    </source>
</evidence>
<evidence type="ECO:0000313" key="3">
    <source>
        <dbReference type="Proteomes" id="UP000029920"/>
    </source>
</evidence>
<dbReference type="Proteomes" id="UP000029920">
    <property type="component" value="Unassembled WGS sequence"/>
</dbReference>
<dbReference type="PANTHER" id="PTHR45947:SF3">
    <property type="entry name" value="SULFOQUINOVOSYL TRANSFERASE SQD2"/>
    <property type="match status" value="1"/>
</dbReference>
<proteinExistence type="predicted"/>
<reference evidence="2 3" key="1">
    <citation type="journal article" date="2014" name="Genome Announc.">
        <title>Draft genome sequences of eight enterohepatic helicobacter species isolated from both laboratory and wild rodents.</title>
        <authorList>
            <person name="Sheh A."/>
            <person name="Shen Z."/>
            <person name="Fox J.G."/>
        </authorList>
    </citation>
    <scope>NUCLEOTIDE SEQUENCE [LARGE SCALE GENOMIC DNA]</scope>
    <source>
        <strain evidence="2 3">MIT-03-7007</strain>
    </source>
</reference>
<dbReference type="CDD" id="cd03801">
    <property type="entry name" value="GT4_PimA-like"/>
    <property type="match status" value="1"/>
</dbReference>